<feature type="compositionally biased region" description="Polar residues" evidence="1">
    <location>
        <begin position="46"/>
        <end position="59"/>
    </location>
</feature>
<sequence length="102" mass="11462">MKKRRASRQIKNKNMKKKINILVQQGEKEEPMEIQLNDDSKIESHPSATVLQSPAQLDVNSVGKVRASNFGPPGKEQQPAVHEQQSTDNSKPSVIKVLEIYN</sequence>
<dbReference type="Proteomes" id="UP001604277">
    <property type="component" value="Unassembled WGS sequence"/>
</dbReference>
<name>A0ABD1VNZ1_9LAMI</name>
<evidence type="ECO:0000313" key="3">
    <source>
        <dbReference type="Proteomes" id="UP001604277"/>
    </source>
</evidence>
<accession>A0ABD1VNZ1</accession>
<feature type="region of interest" description="Disordered" evidence="1">
    <location>
        <begin position="35"/>
        <end position="96"/>
    </location>
</feature>
<protein>
    <submittedName>
        <fullName evidence="2">Uncharacterized protein</fullName>
    </submittedName>
</protein>
<feature type="compositionally biased region" description="Polar residues" evidence="1">
    <location>
        <begin position="83"/>
        <end position="92"/>
    </location>
</feature>
<dbReference type="AlphaFoldDB" id="A0ABD1VNZ1"/>
<dbReference type="EMBL" id="JBFOLJ010000005">
    <property type="protein sequence ID" value="KAL2538493.1"/>
    <property type="molecule type" value="Genomic_DNA"/>
</dbReference>
<organism evidence="2 3">
    <name type="scientific">Forsythia ovata</name>
    <dbReference type="NCBI Taxonomy" id="205694"/>
    <lineage>
        <taxon>Eukaryota</taxon>
        <taxon>Viridiplantae</taxon>
        <taxon>Streptophyta</taxon>
        <taxon>Embryophyta</taxon>
        <taxon>Tracheophyta</taxon>
        <taxon>Spermatophyta</taxon>
        <taxon>Magnoliopsida</taxon>
        <taxon>eudicotyledons</taxon>
        <taxon>Gunneridae</taxon>
        <taxon>Pentapetalae</taxon>
        <taxon>asterids</taxon>
        <taxon>lamiids</taxon>
        <taxon>Lamiales</taxon>
        <taxon>Oleaceae</taxon>
        <taxon>Forsythieae</taxon>
        <taxon>Forsythia</taxon>
    </lineage>
</organism>
<gene>
    <name evidence="2" type="ORF">Fot_19884</name>
</gene>
<proteinExistence type="predicted"/>
<evidence type="ECO:0000256" key="1">
    <source>
        <dbReference type="SAM" id="MobiDB-lite"/>
    </source>
</evidence>
<comment type="caution">
    <text evidence="2">The sequence shown here is derived from an EMBL/GenBank/DDBJ whole genome shotgun (WGS) entry which is preliminary data.</text>
</comment>
<keyword evidence="3" id="KW-1185">Reference proteome</keyword>
<reference evidence="3" key="1">
    <citation type="submission" date="2024-07" db="EMBL/GenBank/DDBJ databases">
        <title>Two chromosome-level genome assemblies of Korean endemic species Abeliophyllum distichum and Forsythia ovata (Oleaceae).</title>
        <authorList>
            <person name="Jang H."/>
        </authorList>
    </citation>
    <scope>NUCLEOTIDE SEQUENCE [LARGE SCALE GENOMIC DNA]</scope>
</reference>
<evidence type="ECO:0000313" key="2">
    <source>
        <dbReference type="EMBL" id="KAL2538493.1"/>
    </source>
</evidence>